<evidence type="ECO:0000259" key="15">
    <source>
        <dbReference type="Pfam" id="PF14849"/>
    </source>
</evidence>
<evidence type="ECO:0000256" key="13">
    <source>
        <dbReference type="HAMAP-Rule" id="MF_01810"/>
    </source>
</evidence>
<evidence type="ECO:0000256" key="10">
    <source>
        <dbReference type="ARBA" id="ARBA00023186"/>
    </source>
</evidence>
<feature type="domain" description="Membrane insertase YidC/Oxa/ALB C-terminal" evidence="14">
    <location>
        <begin position="364"/>
        <end position="543"/>
    </location>
</feature>
<feature type="domain" description="Membrane insertase YidC N-terminal" evidence="15">
    <location>
        <begin position="81"/>
        <end position="352"/>
    </location>
</feature>
<dbReference type="InterPro" id="IPR047196">
    <property type="entry name" value="YidC_ALB_C"/>
</dbReference>
<gene>
    <name evidence="13 16" type="primary">yidC</name>
    <name evidence="16" type="ORF">RT723_04265</name>
</gene>
<keyword evidence="5 13" id="KW-1003">Cell membrane</keyword>
<dbReference type="HAMAP" id="MF_01810">
    <property type="entry name" value="YidC_type1"/>
    <property type="match status" value="1"/>
</dbReference>
<feature type="transmembrane region" description="Helical" evidence="13">
    <location>
        <begin position="342"/>
        <end position="375"/>
    </location>
</feature>
<evidence type="ECO:0000256" key="6">
    <source>
        <dbReference type="ARBA" id="ARBA00022692"/>
    </source>
</evidence>
<evidence type="ECO:0000256" key="3">
    <source>
        <dbReference type="ARBA" id="ARBA00015325"/>
    </source>
</evidence>
<dbReference type="NCBIfam" id="TIGR03593">
    <property type="entry name" value="yidC_nterm"/>
    <property type="match status" value="1"/>
</dbReference>
<dbReference type="NCBIfam" id="TIGR03592">
    <property type="entry name" value="yidC_oxa1_cterm"/>
    <property type="match status" value="1"/>
</dbReference>
<protein>
    <recommendedName>
        <fullName evidence="3 13">Membrane protein insertase YidC</fullName>
    </recommendedName>
    <alternativeName>
        <fullName evidence="12 13">Foldase YidC</fullName>
    </alternativeName>
    <alternativeName>
        <fullName evidence="11 13">Membrane integrase YidC</fullName>
    </alternativeName>
    <alternativeName>
        <fullName evidence="13">Membrane protein YidC</fullName>
    </alternativeName>
</protein>
<dbReference type="PANTHER" id="PTHR12428:SF65">
    <property type="entry name" value="CYTOCHROME C OXIDASE ASSEMBLY PROTEIN COX18, MITOCHONDRIAL"/>
    <property type="match status" value="1"/>
</dbReference>
<keyword evidence="7 13" id="KW-0653">Protein transport</keyword>
<evidence type="ECO:0000256" key="11">
    <source>
        <dbReference type="ARBA" id="ARBA00033245"/>
    </source>
</evidence>
<comment type="subunit">
    <text evidence="13">Interacts with the Sec translocase complex via SecD. Specifically interacts with transmembrane segments of nascent integral membrane proteins during membrane integration.</text>
</comment>
<comment type="subcellular location">
    <subcellularLocation>
        <location evidence="1">Cell inner membrane</location>
        <topology evidence="1">Multi-pass membrane protein</topology>
    </subcellularLocation>
    <subcellularLocation>
        <location evidence="13">Cell membrane</location>
        <topology evidence="13">Multi-pass membrane protein</topology>
    </subcellularLocation>
</comment>
<feature type="transmembrane region" description="Helical" evidence="13">
    <location>
        <begin position="432"/>
        <end position="450"/>
    </location>
</feature>
<name>A0ABU3QYV4_9GAMM</name>
<keyword evidence="10 13" id="KW-0143">Chaperone</keyword>
<dbReference type="InterPro" id="IPR028055">
    <property type="entry name" value="YidC/Oxa/ALB_C"/>
</dbReference>
<evidence type="ECO:0000256" key="1">
    <source>
        <dbReference type="ARBA" id="ARBA00004429"/>
    </source>
</evidence>
<dbReference type="NCBIfam" id="NF002352">
    <property type="entry name" value="PRK01318.1-3"/>
    <property type="match status" value="1"/>
</dbReference>
<feature type="transmembrane region" description="Helical" evidence="13">
    <location>
        <begin position="7"/>
        <end position="25"/>
    </location>
</feature>
<evidence type="ECO:0000313" key="17">
    <source>
        <dbReference type="Proteomes" id="UP001257914"/>
    </source>
</evidence>
<keyword evidence="6 13" id="KW-0812">Transmembrane</keyword>
<dbReference type="Proteomes" id="UP001257914">
    <property type="component" value="Unassembled WGS sequence"/>
</dbReference>
<dbReference type="PRINTS" id="PR00701">
    <property type="entry name" value="60KDINNERMP"/>
</dbReference>
<dbReference type="RefSeq" id="WP_315945996.1">
    <property type="nucleotide sequence ID" value="NZ_JAWCUA010000003.1"/>
</dbReference>
<dbReference type="CDD" id="cd19961">
    <property type="entry name" value="EcYidC-like_peri"/>
    <property type="match status" value="1"/>
</dbReference>
<evidence type="ECO:0000256" key="7">
    <source>
        <dbReference type="ARBA" id="ARBA00022927"/>
    </source>
</evidence>
<evidence type="ECO:0000259" key="14">
    <source>
        <dbReference type="Pfam" id="PF02096"/>
    </source>
</evidence>
<keyword evidence="8 13" id="KW-1133">Transmembrane helix</keyword>
<dbReference type="InterPro" id="IPR038221">
    <property type="entry name" value="YidC_periplasmic_sf"/>
</dbReference>
<proteinExistence type="inferred from homology"/>
<dbReference type="PRINTS" id="PR01900">
    <property type="entry name" value="YIDCPROTEIN"/>
</dbReference>
<dbReference type="Pfam" id="PF14849">
    <property type="entry name" value="YidC_periplas"/>
    <property type="match status" value="1"/>
</dbReference>
<evidence type="ECO:0000313" key="16">
    <source>
        <dbReference type="EMBL" id="MDU0112223.1"/>
    </source>
</evidence>
<feature type="transmembrane region" description="Helical" evidence="13">
    <location>
        <begin position="504"/>
        <end position="521"/>
    </location>
</feature>
<dbReference type="InterPro" id="IPR028053">
    <property type="entry name" value="Membr_insert_YidC_N"/>
</dbReference>
<comment type="function">
    <text evidence="13">Required for the insertion and/or proper folding and/or complex formation of integral membrane proteins into the membrane. Involved in integration of membrane proteins that insert both dependently and independently of the Sec translocase complex, as well as at least some lipoproteins. Aids folding of multispanning membrane proteins.</text>
</comment>
<accession>A0ABU3QYV4</accession>
<dbReference type="PANTHER" id="PTHR12428">
    <property type="entry name" value="OXA1"/>
    <property type="match status" value="1"/>
</dbReference>
<dbReference type="Pfam" id="PF02096">
    <property type="entry name" value="60KD_IMP"/>
    <property type="match status" value="1"/>
</dbReference>
<dbReference type="Gene3D" id="2.70.98.90">
    <property type="match status" value="1"/>
</dbReference>
<comment type="similarity">
    <text evidence="2 13">Belongs to the OXA1/ALB3/YidC family. Type 1 subfamily.</text>
</comment>
<evidence type="ECO:0000256" key="5">
    <source>
        <dbReference type="ARBA" id="ARBA00022475"/>
    </source>
</evidence>
<dbReference type="InterPro" id="IPR019998">
    <property type="entry name" value="Membr_insert_YidC"/>
</dbReference>
<evidence type="ECO:0000256" key="2">
    <source>
        <dbReference type="ARBA" id="ARBA00010527"/>
    </source>
</evidence>
<evidence type="ECO:0000256" key="12">
    <source>
        <dbReference type="ARBA" id="ARBA00033342"/>
    </source>
</evidence>
<evidence type="ECO:0000256" key="4">
    <source>
        <dbReference type="ARBA" id="ARBA00022448"/>
    </source>
</evidence>
<evidence type="ECO:0000256" key="9">
    <source>
        <dbReference type="ARBA" id="ARBA00023136"/>
    </source>
</evidence>
<keyword evidence="4 13" id="KW-0813">Transport</keyword>
<keyword evidence="9 13" id="KW-0472">Membrane</keyword>
<dbReference type="EMBL" id="JAWCUA010000003">
    <property type="protein sequence ID" value="MDU0112223.1"/>
    <property type="molecule type" value="Genomic_DNA"/>
</dbReference>
<dbReference type="CDD" id="cd20070">
    <property type="entry name" value="5TM_YidC_Alb3"/>
    <property type="match status" value="1"/>
</dbReference>
<comment type="caution">
    <text evidence="16">The sequence shown here is derived from an EMBL/GenBank/DDBJ whole genome shotgun (WGS) entry which is preliminary data.</text>
</comment>
<reference evidence="16 17" key="1">
    <citation type="submission" date="2023-10" db="EMBL/GenBank/DDBJ databases">
        <title>Psychrosphaera aquimaarina strain SW33 isolated from seawater.</title>
        <authorList>
            <person name="Bayburt H."/>
            <person name="Kim J.M."/>
            <person name="Choi B.J."/>
            <person name="Jeon C.O."/>
        </authorList>
    </citation>
    <scope>NUCLEOTIDE SEQUENCE [LARGE SCALE GENOMIC DNA]</scope>
    <source>
        <strain evidence="16 17">KCTC 52743</strain>
    </source>
</reference>
<keyword evidence="17" id="KW-1185">Reference proteome</keyword>
<dbReference type="InterPro" id="IPR001708">
    <property type="entry name" value="YidC/ALB3/OXA1/COX18"/>
</dbReference>
<sequence length="553" mass="62292">MESQRSFLVIGLVLVSFLLYQQWLVDYSPNPQVAPAQTEQTVNNAVGSALPISSDSNDDLPSSTSSQVIETPIQQQTQNLVTVTTDAFEVQIDTKGGDVVKTILLKHDAEHKSADKFVLLSQKPNVYVAQSGLIGRNGPDASGEGRPIYKVEKTEWVLENNALVIPMTYVSKEGLEVTKTFYFERNKHSIDVTFNVKNTSSKALEVQPFYQLKQDVAGDEQSMMMPTYRGGAYSTADESYEHYDFEDMADKSLNTNTVGGWIGMIQHYFVSAWVPAKDQQNNIYSRVLGNNQSAIIGVKSPAIVINAGETVETKATLFSGPKNQEELGNIHETLDLTVDYGFLWFISQMLFSLLITIYGVVGNWGIAIILITIFVKTLMYPLTKKQYESMAKMRALQPKMEQLKQRFGDDRQKFGQATMELYKKEKVNPMGGCLPLILQMPIFLALYWVFLESVELRHAPFGLWISDLSAADPYYILPALFGASMFLMQKLSPTPSTDPMQQKMMLWMPVIFSVFFIMFPAGLVLYWFVSNVISIIQMLIIYRNIDKRNAAKK</sequence>
<evidence type="ECO:0000256" key="8">
    <source>
        <dbReference type="ARBA" id="ARBA00022989"/>
    </source>
</evidence>
<organism evidence="16 17">
    <name type="scientific">Psychrosphaera aquimarina</name>
    <dbReference type="NCBI Taxonomy" id="2044854"/>
    <lineage>
        <taxon>Bacteria</taxon>
        <taxon>Pseudomonadati</taxon>
        <taxon>Pseudomonadota</taxon>
        <taxon>Gammaproteobacteria</taxon>
        <taxon>Alteromonadales</taxon>
        <taxon>Pseudoalteromonadaceae</taxon>
        <taxon>Psychrosphaera</taxon>
    </lineage>
</organism>